<feature type="domain" description="Cytochrome c-type biogenesis protein CcmF C-terminal" evidence="12">
    <location>
        <begin position="332"/>
        <end position="663"/>
    </location>
</feature>
<feature type="transmembrane region" description="Helical" evidence="10">
    <location>
        <begin position="56"/>
        <end position="79"/>
    </location>
</feature>
<dbReference type="NCBIfam" id="TIGR00353">
    <property type="entry name" value="nrfE"/>
    <property type="match status" value="1"/>
</dbReference>
<keyword evidence="6" id="KW-0201">Cytochrome c-type biogenesis</keyword>
<dbReference type="GO" id="GO:0017004">
    <property type="term" value="P:cytochrome complex assembly"/>
    <property type="evidence" value="ECO:0007669"/>
    <property type="project" value="UniProtKB-KW"/>
</dbReference>
<reference evidence="14" key="1">
    <citation type="submission" date="2015-09" db="EMBL/GenBank/DDBJ databases">
        <authorList>
            <person name="Rodrigo-Torres Lidia"/>
            <person name="Arahal R.David."/>
        </authorList>
    </citation>
    <scope>NUCLEOTIDE SEQUENCE [LARGE SCALE GENOMIC DNA]</scope>
    <source>
        <strain evidence="14">CECT 5114</strain>
    </source>
</reference>
<dbReference type="STRING" id="1715691.TA5113_03302"/>
<sequence length="683" mass="74664">MVRTAQSGEFIEGVDDQMTPEVGHFALALALALALVQSVLPILGAKRGNILWMQSARWSAFGQVLFVTVAFLALMQAFITSDFTVKNVVENSNSLKPMLYKVAGTWGSHEGSLLLWTLILTVFGAAVALFGSNIPQALKARTLSVQAWISVGFLTFMLFTSNPFDRVFPPPSDGQDLNPLLQDVGLAMHPPLLYFGYVGFSIVFSFAVAALIEGRVDAAWARWVRPWTLAAWMSLTAGIALGSWWAYYELGWGGWWFWDPVENVSFMPWLMGTALLHSAIVTEKRDAFKSWTILLAILTFSLSLLGTFVVRSGLLTSVHAFAVDPERGLYILGLLAVSIGGSLALFAWRAPMMEPGGLFKPISREAGLLVNNLILTTATGVVLFGTLYPLFYEAMTGGEKLSVGPPFFNAAFIPVMLPLVFAMGCGPFLSWKRADLPGVLQRLRFVALLAVLGTLAVWYLAEGGPVLGYLSLMLAFWLFMATVREWTMRIKLFEGPVSTSWRRASNLPRSAHGMTLAHAGLAVAMFGFIGSTVWKSEEIMFVQPGADISIGGFDVRFNGVERVRGPNYFADRGELTVSRDGKYLTDLFPERRTYPVAQSTTTESAIRSTLAGDLYTSIANPASEDASTQGAWTLRILYEPLVNFIWIGSAMLVLGGGLSLSDRRLRVGAPRRKAAVTARVPAE</sequence>
<feature type="transmembrane region" description="Helical" evidence="10">
    <location>
        <begin position="511"/>
        <end position="534"/>
    </location>
</feature>
<dbReference type="Pfam" id="PF16327">
    <property type="entry name" value="CcmF_C"/>
    <property type="match status" value="1"/>
</dbReference>
<dbReference type="PRINTS" id="PR01411">
    <property type="entry name" value="CCMFBIOGNSIS"/>
</dbReference>
<keyword evidence="8 10" id="KW-0472">Membrane</keyword>
<evidence type="ECO:0000256" key="4">
    <source>
        <dbReference type="ARBA" id="ARBA00022519"/>
    </source>
</evidence>
<dbReference type="InterPro" id="IPR032523">
    <property type="entry name" value="CcmF_C"/>
</dbReference>
<keyword evidence="14" id="KW-1185">Reference proteome</keyword>
<feature type="transmembrane region" description="Helical" evidence="10">
    <location>
        <begin position="143"/>
        <end position="161"/>
    </location>
</feature>
<organism evidence="13 14">
    <name type="scientific">Cognatishimia activa</name>
    <dbReference type="NCBI Taxonomy" id="1715691"/>
    <lineage>
        <taxon>Bacteria</taxon>
        <taxon>Pseudomonadati</taxon>
        <taxon>Pseudomonadota</taxon>
        <taxon>Alphaproteobacteria</taxon>
        <taxon>Rhodobacterales</taxon>
        <taxon>Paracoccaceae</taxon>
        <taxon>Cognatishimia</taxon>
    </lineage>
</organism>
<feature type="transmembrane region" description="Helical" evidence="10">
    <location>
        <begin position="291"/>
        <end position="309"/>
    </location>
</feature>
<feature type="domain" description="Cytochrome c assembly protein" evidence="11">
    <location>
        <begin position="106"/>
        <end position="313"/>
    </location>
</feature>
<keyword evidence="5 10" id="KW-0812">Transmembrane</keyword>
<evidence type="ECO:0000256" key="3">
    <source>
        <dbReference type="ARBA" id="ARBA00022475"/>
    </source>
</evidence>
<feature type="transmembrane region" description="Helical" evidence="10">
    <location>
        <begin position="466"/>
        <end position="483"/>
    </location>
</feature>
<evidence type="ECO:0000256" key="6">
    <source>
        <dbReference type="ARBA" id="ARBA00022748"/>
    </source>
</evidence>
<feature type="transmembrane region" description="Helical" evidence="10">
    <location>
        <begin position="224"/>
        <end position="246"/>
    </location>
</feature>
<protein>
    <submittedName>
        <fullName evidence="13">Cytochrome c-type biogenesis protein CcmF</fullName>
    </submittedName>
</protein>
<evidence type="ECO:0000313" key="14">
    <source>
        <dbReference type="Proteomes" id="UP000051184"/>
    </source>
</evidence>
<evidence type="ECO:0000259" key="11">
    <source>
        <dbReference type="Pfam" id="PF01578"/>
    </source>
</evidence>
<dbReference type="GO" id="GO:0015232">
    <property type="term" value="F:heme transmembrane transporter activity"/>
    <property type="evidence" value="ECO:0007669"/>
    <property type="project" value="InterPro"/>
</dbReference>
<dbReference type="InterPro" id="IPR003568">
    <property type="entry name" value="Cyt_c_biogenesis_CcmF"/>
</dbReference>
<evidence type="ECO:0000313" key="13">
    <source>
        <dbReference type="EMBL" id="CUK25103.1"/>
    </source>
</evidence>
<keyword evidence="3" id="KW-1003">Cell membrane</keyword>
<comment type="similarity">
    <text evidence="2">Belongs to the CcmF/CycK/Ccl1/NrfE/CcsA family.</text>
</comment>
<feature type="transmembrane region" description="Helical" evidence="10">
    <location>
        <begin position="329"/>
        <end position="348"/>
    </location>
</feature>
<feature type="transmembrane region" description="Helical" evidence="10">
    <location>
        <begin position="113"/>
        <end position="131"/>
    </location>
</feature>
<dbReference type="NCBIfam" id="NF007691">
    <property type="entry name" value="PRK10369.1"/>
    <property type="match status" value="1"/>
</dbReference>
<feature type="transmembrane region" description="Helical" evidence="10">
    <location>
        <begin position="411"/>
        <end position="431"/>
    </location>
</feature>
<keyword evidence="7 10" id="KW-1133">Transmembrane helix</keyword>
<proteinExistence type="inferred from homology"/>
<dbReference type="GO" id="GO:0020037">
    <property type="term" value="F:heme binding"/>
    <property type="evidence" value="ECO:0007669"/>
    <property type="project" value="InterPro"/>
</dbReference>
<dbReference type="PANTHER" id="PTHR43653:SF1">
    <property type="entry name" value="CYTOCHROME C-TYPE BIOGENESIS PROTEIN CCMF"/>
    <property type="match status" value="1"/>
</dbReference>
<evidence type="ECO:0000256" key="7">
    <source>
        <dbReference type="ARBA" id="ARBA00022989"/>
    </source>
</evidence>
<evidence type="ECO:0000256" key="10">
    <source>
        <dbReference type="SAM" id="Phobius"/>
    </source>
</evidence>
<dbReference type="InterPro" id="IPR002541">
    <property type="entry name" value="Cyt_c_assembly"/>
</dbReference>
<feature type="transmembrane region" description="Helical" evidence="10">
    <location>
        <begin position="25"/>
        <end position="44"/>
    </location>
</feature>
<dbReference type="PANTHER" id="PTHR43653">
    <property type="entry name" value="CYTOCHROME C ASSEMBLY PROTEIN-RELATED"/>
    <property type="match status" value="1"/>
</dbReference>
<evidence type="ECO:0000256" key="8">
    <source>
        <dbReference type="ARBA" id="ARBA00023136"/>
    </source>
</evidence>
<feature type="transmembrane region" description="Helical" evidence="10">
    <location>
        <begin position="443"/>
        <end position="460"/>
    </location>
</feature>
<dbReference type="AlphaFoldDB" id="A0A0P1INC8"/>
<comment type="subcellular location">
    <subcellularLocation>
        <location evidence="1">Cell inner membrane</location>
        <topology evidence="1">Multi-pass membrane protein</topology>
    </subcellularLocation>
</comment>
<dbReference type="PRINTS" id="PR01410">
    <property type="entry name" value="CCBIOGENESIS"/>
</dbReference>
<feature type="transmembrane region" description="Helical" evidence="10">
    <location>
        <begin position="369"/>
        <end position="391"/>
    </location>
</feature>
<keyword evidence="4" id="KW-0997">Cell inner membrane</keyword>
<dbReference type="EMBL" id="CYUE01000007">
    <property type="protein sequence ID" value="CUK25103.1"/>
    <property type="molecule type" value="Genomic_DNA"/>
</dbReference>
<dbReference type="Proteomes" id="UP000051184">
    <property type="component" value="Unassembled WGS sequence"/>
</dbReference>
<evidence type="ECO:0000259" key="12">
    <source>
        <dbReference type="Pfam" id="PF16327"/>
    </source>
</evidence>
<feature type="transmembrane region" description="Helical" evidence="10">
    <location>
        <begin position="641"/>
        <end position="661"/>
    </location>
</feature>
<accession>A0A0P1INC8</accession>
<comment type="function">
    <text evidence="9">Required for the biogenesis of c-type cytochromes. Possible subunit of a heme lyase.</text>
</comment>
<dbReference type="Pfam" id="PF01578">
    <property type="entry name" value="Cytochrom_C_asm"/>
    <property type="match status" value="1"/>
</dbReference>
<evidence type="ECO:0000256" key="5">
    <source>
        <dbReference type="ARBA" id="ARBA00022692"/>
    </source>
</evidence>
<evidence type="ECO:0000256" key="2">
    <source>
        <dbReference type="ARBA" id="ARBA00009186"/>
    </source>
</evidence>
<feature type="transmembrane region" description="Helical" evidence="10">
    <location>
        <begin position="192"/>
        <end position="212"/>
    </location>
</feature>
<feature type="transmembrane region" description="Helical" evidence="10">
    <location>
        <begin position="266"/>
        <end position="282"/>
    </location>
</feature>
<dbReference type="GO" id="GO:0005886">
    <property type="term" value="C:plasma membrane"/>
    <property type="evidence" value="ECO:0007669"/>
    <property type="project" value="UniProtKB-SubCell"/>
</dbReference>
<name>A0A0P1INC8_9RHOB</name>
<dbReference type="InterPro" id="IPR003567">
    <property type="entry name" value="Cyt_c_biogenesis"/>
</dbReference>
<gene>
    <name evidence="13" type="primary">ccmF_1</name>
    <name evidence="13" type="ORF">TA5114_00893</name>
</gene>
<evidence type="ECO:0000256" key="1">
    <source>
        <dbReference type="ARBA" id="ARBA00004429"/>
    </source>
</evidence>
<evidence type="ECO:0000256" key="9">
    <source>
        <dbReference type="ARBA" id="ARBA00037230"/>
    </source>
</evidence>